<dbReference type="EMBL" id="FUWG01000017">
    <property type="protein sequence ID" value="SJZ70871.1"/>
    <property type="molecule type" value="Genomic_DNA"/>
</dbReference>
<dbReference type="RefSeq" id="WP_078933989.1">
    <property type="nucleotide sequence ID" value="NZ_FUWG01000017.1"/>
</dbReference>
<dbReference type="Pfam" id="PF17239">
    <property type="entry name" value="DUF5312"/>
    <property type="match status" value="1"/>
</dbReference>
<sequence>MDSTQNKTTFDELVSGISAEERNFLLAKINKSKEQDILILQSSREIEDAGYLDAKYKTEPLLYKLFLWIRSLITKKNVNDLYNVDLVADLARKINKNHPGLIDHRNNLILSLFYEKLKELKNCADFFKPYFTAVNENSGKFYVFLSSFIAPEISEQIAKDADPYTIPFEREATSELRTSLLKRLDGILKNIGQNSRAKLYAAVRSIEWLRQFSELPYLHFIAQFTSLISNSYTCPYLNAQPDFPAFAKVLQSASSISKEALQAMFLYPHRNSLRSGGLDTESEKALNEFSIKSASCISMIQMFITTVPFYALGKVVFGDYDWQCDSQGGGEDWFVKYKEEWKCIFDSRWNSWLRDRKKSQLAAVLQRTFGIDSFPELPDRPWTRLWGGLPFNCEMTAGFLWWFAANKFNDAMYVLNTIVLEGVFLNKENRTELSEAVNDFVDANQQILSLADSLSENGSIGSVFEKLINEHVRTLKGQQNVDSIIINSESSVRFCGQLFCSATRTIEKIFHGILDDGKTGDYESLQNLMTIKGRENREFRDKMAEIRSVLNISRSILADIEPLDLPRE</sequence>
<name>A0A1T4MVF2_TREPO</name>
<evidence type="ECO:0000313" key="2">
    <source>
        <dbReference type="Proteomes" id="UP000190423"/>
    </source>
</evidence>
<proteinExistence type="predicted"/>
<dbReference type="Proteomes" id="UP000190423">
    <property type="component" value="Unassembled WGS sequence"/>
</dbReference>
<protein>
    <submittedName>
        <fullName evidence="1">Uncharacterized protein</fullName>
    </submittedName>
</protein>
<keyword evidence="2" id="KW-1185">Reference proteome</keyword>
<dbReference type="GeneID" id="78317377"/>
<reference evidence="1 2" key="1">
    <citation type="submission" date="2017-02" db="EMBL/GenBank/DDBJ databases">
        <authorList>
            <person name="Peterson S.W."/>
        </authorList>
    </citation>
    <scope>NUCLEOTIDE SEQUENCE [LARGE SCALE GENOMIC DNA]</scope>
    <source>
        <strain evidence="1 2">ATCC BAA-908</strain>
    </source>
</reference>
<gene>
    <name evidence="1" type="ORF">SAMN02745149_02106</name>
</gene>
<evidence type="ECO:0000313" key="1">
    <source>
        <dbReference type="EMBL" id="SJZ70871.1"/>
    </source>
</evidence>
<accession>A0A1T4MVF2</accession>
<dbReference type="AlphaFoldDB" id="A0A1T4MVF2"/>
<organism evidence="1 2">
    <name type="scientific">Treponema porcinum</name>
    <dbReference type="NCBI Taxonomy" id="261392"/>
    <lineage>
        <taxon>Bacteria</taxon>
        <taxon>Pseudomonadati</taxon>
        <taxon>Spirochaetota</taxon>
        <taxon>Spirochaetia</taxon>
        <taxon>Spirochaetales</taxon>
        <taxon>Treponemataceae</taxon>
        <taxon>Treponema</taxon>
    </lineage>
</organism>
<dbReference type="InterPro" id="IPR035196">
    <property type="entry name" value="DUF5312"/>
</dbReference>
<dbReference type="STRING" id="261392.SAMN02745149_02106"/>
<dbReference type="OrthoDB" id="363294at2"/>